<feature type="domain" description="DUF4440" evidence="2">
    <location>
        <begin position="36"/>
        <end position="145"/>
    </location>
</feature>
<keyword evidence="1" id="KW-0732">Signal</keyword>
<gene>
    <name evidence="3" type="ORF">JKL49_16030</name>
</gene>
<dbReference type="InterPro" id="IPR011944">
    <property type="entry name" value="Steroid_delta5-4_isomerase"/>
</dbReference>
<evidence type="ECO:0000259" key="2">
    <source>
        <dbReference type="Pfam" id="PF14534"/>
    </source>
</evidence>
<proteinExistence type="predicted"/>
<feature type="signal peptide" evidence="1">
    <location>
        <begin position="1"/>
        <end position="21"/>
    </location>
</feature>
<dbReference type="SUPFAM" id="SSF54427">
    <property type="entry name" value="NTF2-like"/>
    <property type="match status" value="1"/>
</dbReference>
<dbReference type="InterPro" id="IPR032710">
    <property type="entry name" value="NTF2-like_dom_sf"/>
</dbReference>
<dbReference type="Gene3D" id="3.10.450.50">
    <property type="match status" value="1"/>
</dbReference>
<dbReference type="Proteomes" id="UP000622580">
    <property type="component" value="Unassembled WGS sequence"/>
</dbReference>
<dbReference type="EMBL" id="JAGSGD010000001">
    <property type="protein sequence ID" value="MBR7620905.1"/>
    <property type="molecule type" value="Genomic_DNA"/>
</dbReference>
<comment type="caution">
    <text evidence="3">The sequence shown here is derived from an EMBL/GenBank/DDBJ whole genome shotgun (WGS) entry which is preliminary data.</text>
</comment>
<dbReference type="AlphaFoldDB" id="A0A941D266"/>
<dbReference type="NCBIfam" id="TIGR02246">
    <property type="entry name" value="SgcJ/EcaC family oxidoreductase"/>
    <property type="match status" value="1"/>
</dbReference>
<evidence type="ECO:0000313" key="3">
    <source>
        <dbReference type="EMBL" id="MBR7620905.1"/>
    </source>
</evidence>
<dbReference type="RefSeq" id="WP_215341621.1">
    <property type="nucleotide sequence ID" value="NZ_JAGSGD010000001.1"/>
</dbReference>
<protein>
    <submittedName>
        <fullName evidence="3">SgcJ/EcaC family oxidoreductase</fullName>
    </submittedName>
</protein>
<evidence type="ECO:0000256" key="1">
    <source>
        <dbReference type="SAM" id="SignalP"/>
    </source>
</evidence>
<organism evidence="3 4">
    <name type="scientific">Phenylobacterium glaciei</name>
    <dbReference type="NCBI Taxonomy" id="2803784"/>
    <lineage>
        <taxon>Bacteria</taxon>
        <taxon>Pseudomonadati</taxon>
        <taxon>Pseudomonadota</taxon>
        <taxon>Alphaproteobacteria</taxon>
        <taxon>Caulobacterales</taxon>
        <taxon>Caulobacteraceae</taxon>
        <taxon>Phenylobacterium</taxon>
    </lineage>
</organism>
<dbReference type="InterPro" id="IPR027843">
    <property type="entry name" value="DUF4440"/>
</dbReference>
<keyword evidence="4" id="KW-1185">Reference proteome</keyword>
<sequence>MKSFILAAALVPALALGGAAAAHDVKCPTVSQADVERQFTAFNAAWATKDPDKVAGLFTKDAVLLATVSNKPRTTPEGVRDYFVSFLKNSPQATIDSSSVKIDCGTASRVGTWTVNMKDPATGGARAVKARYSFVYKYDGGAWKIDHLHSSMMPEPS</sequence>
<feature type="chain" id="PRO_5038012585" evidence="1">
    <location>
        <begin position="22"/>
        <end position="157"/>
    </location>
</feature>
<evidence type="ECO:0000313" key="4">
    <source>
        <dbReference type="Proteomes" id="UP000622580"/>
    </source>
</evidence>
<name>A0A941D266_9CAUL</name>
<accession>A0A941D266</accession>
<reference evidence="3" key="1">
    <citation type="submission" date="2021-04" db="EMBL/GenBank/DDBJ databases">
        <title>Draft genome assembly of strain Phenylobacterium sp. 20VBR1 using MiniION and Illumina platforms.</title>
        <authorList>
            <person name="Thomas F.A."/>
            <person name="Krishnan K.P."/>
            <person name="Sinha R.K."/>
        </authorList>
    </citation>
    <scope>NUCLEOTIDE SEQUENCE</scope>
    <source>
        <strain evidence="3">20VBR1</strain>
    </source>
</reference>
<dbReference type="Pfam" id="PF14534">
    <property type="entry name" value="DUF4440"/>
    <property type="match status" value="1"/>
</dbReference>